<proteinExistence type="predicted"/>
<dbReference type="EMBL" id="CAESAP020000376">
    <property type="protein sequence ID" value="CAB5507300.1"/>
    <property type="molecule type" value="Genomic_DNA"/>
</dbReference>
<dbReference type="Proteomes" id="UP000635628">
    <property type="component" value="Unassembled WGS sequence"/>
</dbReference>
<gene>
    <name evidence="1" type="ORF">AZO1586R_2321</name>
</gene>
<comment type="caution">
    <text evidence="1">The sequence shown here is derived from an EMBL/GenBank/DDBJ whole genome shotgun (WGS) entry which is preliminary data.</text>
</comment>
<accession>A0ACA8ZTB1</accession>
<evidence type="ECO:0000313" key="1">
    <source>
        <dbReference type="EMBL" id="CAB5507300.1"/>
    </source>
</evidence>
<name>A0ACA8ZTB1_9GAMM</name>
<protein>
    <submittedName>
        <fullName evidence="1">Uncharacterized protein</fullName>
    </submittedName>
</protein>
<reference evidence="1" key="1">
    <citation type="submission" date="2020-05" db="EMBL/GenBank/DDBJ databases">
        <authorList>
            <person name="Petersen J."/>
            <person name="Sayavedra L."/>
        </authorList>
    </citation>
    <scope>NUCLEOTIDE SEQUENCE</scope>
    <source>
        <strain evidence="1">B azoricus SOX Menez Gwen</strain>
    </source>
</reference>
<sequence length="341" mass="39119">MENTQQSSLADALVIEHKSLSELDDVHIIINWNEIEKTLSSLYSSVPGAPAYPPLMMFKILILQAWYNLSDEALEKQIARDLMFRRFIDLSLCEPVPDHSSIWRFRQLLNTENLLEPLLEQINTHLEQNSIIVALGSINIIDATVTEAKQSRKRKGKDDNNTQDPEASYNVKTAVDGKRKTTYGYKMHANTDEDGFVKKMSYTPGNVHDSQEFDKLLDTYKTKDKIKTCGEVYADSAYANKKNNEKIGKQNNKVLHRAYRNKPLTKQQKQDNKQRSSIRYVVERTFGLLKLHHGLGKARYLGLARNKARAQLIAMSHNLKTGMNIFKEMQRLKGLRGYCVQ</sequence>
<keyword evidence="2" id="KW-1185">Reference proteome</keyword>
<evidence type="ECO:0000313" key="2">
    <source>
        <dbReference type="Proteomes" id="UP000635628"/>
    </source>
</evidence>
<organism evidence="1 2">
    <name type="scientific">Bathymodiolus azoricus thioautotrophic gill symbiont</name>
    <dbReference type="NCBI Taxonomy" id="235205"/>
    <lineage>
        <taxon>Bacteria</taxon>
        <taxon>Pseudomonadati</taxon>
        <taxon>Pseudomonadota</taxon>
        <taxon>Gammaproteobacteria</taxon>
        <taxon>sulfur-oxidizing symbionts</taxon>
    </lineage>
</organism>